<dbReference type="PROSITE" id="PS51203">
    <property type="entry name" value="CS"/>
    <property type="match status" value="1"/>
</dbReference>
<dbReference type="Gene3D" id="2.60.40.790">
    <property type="match status" value="1"/>
</dbReference>
<dbReference type="Pfam" id="PF21413">
    <property type="entry name" value="SHQ1-like_CS"/>
    <property type="match status" value="1"/>
</dbReference>
<evidence type="ECO:0000259" key="3">
    <source>
        <dbReference type="PROSITE" id="PS51203"/>
    </source>
</evidence>
<gene>
    <name evidence="4" type="ORF">LAQU0_S13e01244g</name>
</gene>
<name>A0A0P1KVS3_9SACH</name>
<dbReference type="EMBL" id="LN890566">
    <property type="protein sequence ID" value="CUS24009.1"/>
    <property type="molecule type" value="Genomic_DNA"/>
</dbReference>
<protein>
    <submittedName>
        <fullName evidence="4">LAQU0S13e01244g1_1</fullName>
    </submittedName>
</protein>
<dbReference type="PANTHER" id="PTHR12967">
    <property type="entry name" value="PROTEIN SHQ1 HOMOLOG"/>
    <property type="match status" value="1"/>
</dbReference>
<evidence type="ECO:0000313" key="5">
    <source>
        <dbReference type="Proteomes" id="UP000236544"/>
    </source>
</evidence>
<evidence type="ECO:0000256" key="2">
    <source>
        <dbReference type="SAM" id="MobiDB-lite"/>
    </source>
</evidence>
<organism evidence="4 5">
    <name type="scientific">Lachancea quebecensis</name>
    <dbReference type="NCBI Taxonomy" id="1654605"/>
    <lineage>
        <taxon>Eukaryota</taxon>
        <taxon>Fungi</taxon>
        <taxon>Dikarya</taxon>
        <taxon>Ascomycota</taxon>
        <taxon>Saccharomycotina</taxon>
        <taxon>Saccharomycetes</taxon>
        <taxon>Saccharomycetales</taxon>
        <taxon>Saccharomycetaceae</taxon>
        <taxon>Lachancea</taxon>
    </lineage>
</organism>
<feature type="region of interest" description="Disordered" evidence="2">
    <location>
        <begin position="115"/>
        <end position="135"/>
    </location>
</feature>
<dbReference type="PANTHER" id="PTHR12967:SF0">
    <property type="entry name" value="PROTEIN SHQ1 HOMOLOG"/>
    <property type="match status" value="1"/>
</dbReference>
<sequence>MLTPEFSITQDDDFIFICIKIAAIRFSAANLEMLVDENLFIFHLSPYYLRLRFTQHLVDDERSNAEFKSQDETIRIRIPKATKGEFFDDLDLPTKLLARKGDILGADAVKAPSKSNAGPLIQEIDTPGENGNLEQAGEDFNWEISQTPMPPSDATRLLTSKYGFDDNYSSVIGVSIANGNDINELDDPEKSNAEDRVQERLRKENLKFDPEYYVSEYMTAKYGNEDDIQINGIKSLLKFTPPLVKKFLKWYKQADDKEAVMSVEFTEVEQQQMQKNLPKKTYLVDDVKKLYITMLSLLFAYMYEQVENEGVHNTESAWTIGKLAPQLSFLDQQVITESAASELSVIKAIVLTGIRRSLSYPLHRNFDLSIKVWNYVYYTLRGGKRLVIQALLDLHEVFRFHDVYYVYNTVLISDLCAWFIIAGNENIIRSLAIELKKELDQVTKKDIDFDCVCGIDESSGEVSWENMNIEEMEILSEQEYLQQSGRPA</sequence>
<dbReference type="GO" id="GO:0005654">
    <property type="term" value="C:nucleoplasm"/>
    <property type="evidence" value="ECO:0007669"/>
    <property type="project" value="TreeGrafter"/>
</dbReference>
<dbReference type="InterPro" id="IPR048696">
    <property type="entry name" value="SHQ1-like_CS"/>
</dbReference>
<comment type="similarity">
    <text evidence="1">Belongs to the SHQ1 family.</text>
</comment>
<keyword evidence="5" id="KW-1185">Reference proteome</keyword>
<proteinExistence type="inferred from homology"/>
<dbReference type="InterPro" id="IPR007009">
    <property type="entry name" value="Shq1_C"/>
</dbReference>
<dbReference type="GO" id="GO:0005737">
    <property type="term" value="C:cytoplasm"/>
    <property type="evidence" value="ECO:0007669"/>
    <property type="project" value="TreeGrafter"/>
</dbReference>
<dbReference type="AlphaFoldDB" id="A0A0P1KVS3"/>
<dbReference type="OrthoDB" id="73639at2759"/>
<dbReference type="Pfam" id="PF04925">
    <property type="entry name" value="SHQ1"/>
    <property type="match status" value="1"/>
</dbReference>
<dbReference type="Proteomes" id="UP000236544">
    <property type="component" value="Unassembled WGS sequence"/>
</dbReference>
<evidence type="ECO:0000256" key="1">
    <source>
        <dbReference type="ARBA" id="ARBA00005607"/>
    </source>
</evidence>
<dbReference type="GO" id="GO:0051082">
    <property type="term" value="F:unfolded protein binding"/>
    <property type="evidence" value="ECO:0007669"/>
    <property type="project" value="TreeGrafter"/>
</dbReference>
<dbReference type="InterPro" id="IPR008978">
    <property type="entry name" value="HSP20-like_chaperone"/>
</dbReference>
<dbReference type="FunFam" id="2.60.40.790:FF:000064">
    <property type="entry name" value="Protein SHQ1"/>
    <property type="match status" value="1"/>
</dbReference>
<feature type="domain" description="CS" evidence="3">
    <location>
        <begin position="1"/>
        <end position="91"/>
    </location>
</feature>
<reference evidence="5" key="1">
    <citation type="submission" date="2015-10" db="EMBL/GenBank/DDBJ databases">
        <authorList>
            <person name="Devillers H."/>
        </authorList>
    </citation>
    <scope>NUCLEOTIDE SEQUENCE [LARGE SCALE GENOMIC DNA]</scope>
</reference>
<dbReference type="InterPro" id="IPR039742">
    <property type="entry name" value="Shq1"/>
</dbReference>
<evidence type="ECO:0000313" key="4">
    <source>
        <dbReference type="EMBL" id="CUS24009.1"/>
    </source>
</evidence>
<dbReference type="GO" id="GO:0000493">
    <property type="term" value="P:box H/ACA snoRNP assembly"/>
    <property type="evidence" value="ECO:0007669"/>
    <property type="project" value="InterPro"/>
</dbReference>
<accession>A0A0P1KVS3</accession>
<dbReference type="InterPro" id="IPR007052">
    <property type="entry name" value="CS_dom"/>
</dbReference>